<dbReference type="AlphaFoldDB" id="A0A9X3I8P7"/>
<proteinExistence type="predicted"/>
<name>A0A9X3I8P7_9SPHI</name>
<gene>
    <name evidence="1" type="ORF">OQZ29_05595</name>
</gene>
<dbReference type="Proteomes" id="UP001142592">
    <property type="component" value="Unassembled WGS sequence"/>
</dbReference>
<organism evidence="1 2">
    <name type="scientific">Pedobacter agri</name>
    <dbReference type="NCBI Taxonomy" id="454586"/>
    <lineage>
        <taxon>Bacteria</taxon>
        <taxon>Pseudomonadati</taxon>
        <taxon>Bacteroidota</taxon>
        <taxon>Sphingobacteriia</taxon>
        <taxon>Sphingobacteriales</taxon>
        <taxon>Sphingobacteriaceae</taxon>
        <taxon>Pedobacter</taxon>
    </lineage>
</organism>
<reference evidence="1" key="1">
    <citation type="submission" date="2022-11" db="EMBL/GenBank/DDBJ databases">
        <authorList>
            <person name="Graham C."/>
            <person name="Newman J.D."/>
        </authorList>
    </citation>
    <scope>NUCLEOTIDE SEQUENCE</scope>
    <source>
        <strain evidence="1">DSM 19486</strain>
    </source>
</reference>
<evidence type="ECO:0000313" key="1">
    <source>
        <dbReference type="EMBL" id="MCX3264209.1"/>
    </source>
</evidence>
<sequence length="57" mass="6473">MMRIFAVNAEAKTLKVVRLVFAGHKCGIGEFSENMLLRVFYQFYSFLAVTGARSHES</sequence>
<dbReference type="EMBL" id="JAPJUH010000002">
    <property type="protein sequence ID" value="MCX3264209.1"/>
    <property type="molecule type" value="Genomic_DNA"/>
</dbReference>
<accession>A0A9X3I8P7</accession>
<evidence type="ECO:0000313" key="2">
    <source>
        <dbReference type="Proteomes" id="UP001142592"/>
    </source>
</evidence>
<dbReference type="RefSeq" id="WP_157258795.1">
    <property type="nucleotide sequence ID" value="NZ_JAPJUH010000002.1"/>
</dbReference>
<protein>
    <submittedName>
        <fullName evidence="1">Uncharacterized protein</fullName>
    </submittedName>
</protein>
<keyword evidence="2" id="KW-1185">Reference proteome</keyword>
<comment type="caution">
    <text evidence="1">The sequence shown here is derived from an EMBL/GenBank/DDBJ whole genome shotgun (WGS) entry which is preliminary data.</text>
</comment>